<dbReference type="GO" id="GO:0009898">
    <property type="term" value="C:cytoplasmic side of plasma membrane"/>
    <property type="evidence" value="ECO:0007669"/>
    <property type="project" value="UniProtKB-UniRule"/>
</dbReference>
<dbReference type="Gene3D" id="3.30.1490.110">
    <property type="match status" value="1"/>
</dbReference>
<keyword evidence="2 5" id="KW-0132">Cell division</keyword>
<dbReference type="Pfam" id="PF14450">
    <property type="entry name" value="FtsA"/>
    <property type="match status" value="1"/>
</dbReference>
<dbReference type="InterPro" id="IPR043129">
    <property type="entry name" value="ATPase_NBD"/>
</dbReference>
<gene>
    <name evidence="5 8" type="primary">ftsA</name>
    <name evidence="8" type="ORF">H2509_11770</name>
</gene>
<comment type="similarity">
    <text evidence="5 6">Belongs to the FtsA/MreB family.</text>
</comment>
<accession>A0A839AG04</accession>
<dbReference type="Gene3D" id="3.30.420.40">
    <property type="match status" value="1"/>
</dbReference>
<dbReference type="PANTHER" id="PTHR32432">
    <property type="entry name" value="CELL DIVISION PROTEIN FTSA-RELATED"/>
    <property type="match status" value="1"/>
</dbReference>
<dbReference type="SMART" id="SM00842">
    <property type="entry name" value="FtsA"/>
    <property type="match status" value="1"/>
</dbReference>
<dbReference type="AlphaFoldDB" id="A0A839AG04"/>
<comment type="subunit">
    <text evidence="5">Self-interacts. Interacts with FtsZ.</text>
</comment>
<dbReference type="GO" id="GO:0043093">
    <property type="term" value="P:FtsZ-dependent cytokinesis"/>
    <property type="evidence" value="ECO:0007669"/>
    <property type="project" value="UniProtKB-UniRule"/>
</dbReference>
<evidence type="ECO:0000256" key="1">
    <source>
        <dbReference type="ARBA" id="ARBA00022475"/>
    </source>
</evidence>
<name>A0A839AG04_9HYPH</name>
<dbReference type="InterPro" id="IPR050696">
    <property type="entry name" value="FtsA/MreB"/>
</dbReference>
<dbReference type="InterPro" id="IPR020823">
    <property type="entry name" value="Cell_div_FtsA"/>
</dbReference>
<evidence type="ECO:0000256" key="5">
    <source>
        <dbReference type="HAMAP-Rule" id="MF_02033"/>
    </source>
</evidence>
<dbReference type="CDD" id="cd24048">
    <property type="entry name" value="ASKHA_NBD_FtsA"/>
    <property type="match status" value="1"/>
</dbReference>
<comment type="subcellular location">
    <subcellularLocation>
        <location evidence="5">Cell membrane</location>
        <topology evidence="5">Peripheral membrane protein</topology>
        <orientation evidence="5">Cytoplasmic side</orientation>
    </subcellularLocation>
    <text evidence="5">Localizes to the Z ring in an FtsZ-dependent manner. Targeted to the membrane through a conserved C-terminal amphipathic helix.</text>
</comment>
<evidence type="ECO:0000256" key="2">
    <source>
        <dbReference type="ARBA" id="ARBA00022618"/>
    </source>
</evidence>
<keyword evidence="3 5" id="KW-0472">Membrane</keyword>
<dbReference type="HAMAP" id="MF_02033">
    <property type="entry name" value="FtsA"/>
    <property type="match status" value="1"/>
</dbReference>
<keyword evidence="9" id="KW-1185">Reference proteome</keyword>
<protein>
    <recommendedName>
        <fullName evidence="5 6">Cell division protein FtsA</fullName>
    </recommendedName>
</protein>
<proteinExistence type="inferred from homology"/>
<comment type="caution">
    <text evidence="8">The sequence shown here is derived from an EMBL/GenBank/DDBJ whole genome shotgun (WGS) entry which is preliminary data.</text>
</comment>
<keyword evidence="4 5" id="KW-0131">Cell cycle</keyword>
<dbReference type="NCBIfam" id="TIGR01174">
    <property type="entry name" value="ftsA"/>
    <property type="match status" value="1"/>
</dbReference>
<dbReference type="Pfam" id="PF02491">
    <property type="entry name" value="SHS2_FTSA"/>
    <property type="match status" value="1"/>
</dbReference>
<dbReference type="GO" id="GO:0032153">
    <property type="term" value="C:cell division site"/>
    <property type="evidence" value="ECO:0007669"/>
    <property type="project" value="UniProtKB-UniRule"/>
</dbReference>
<evidence type="ECO:0000259" key="7">
    <source>
        <dbReference type="SMART" id="SM00842"/>
    </source>
</evidence>
<evidence type="ECO:0000256" key="4">
    <source>
        <dbReference type="ARBA" id="ARBA00023306"/>
    </source>
</evidence>
<evidence type="ECO:0000256" key="6">
    <source>
        <dbReference type="PIRNR" id="PIRNR003101"/>
    </source>
</evidence>
<dbReference type="PIRSF" id="PIRSF003101">
    <property type="entry name" value="FtsA"/>
    <property type="match status" value="1"/>
</dbReference>
<sequence>MSAKVPPIYLPKMRPLPARRAVVVSVLDIGSTKVCCLIAKLTPREESEVMPGRTHAIEVLGYGYQRSRGIKSGVVVDMDAAEQAIRLAVDSAERMAGVTVESLMANVSCGRLKSEIYSAGVELSSDSVAEADIQRVLAAGSAHNVQEGRAVMHALPISYALDGNRGIRDPRGMMGHRLGVDMQVVTAEVPPVRNLELCINRGHLTVETMVATPYASGLSTLVDDEAELGVACVDMGGGTTTLSVFVDGQMVHLDAIAVGGHHVTMDIARALSTRLQDAERIKTLQGSALPSQADERDFITVPPVDAESDLPNQVPRAMLTRVIRPRVEEILELVRDRLAASGFAGRVGKRVVLTGGASQLTGLGEVARRILGRNVRLGRPLGIAGLPEAAKGPAFAASVGLLIYPQVAQIEQFEPRSMGRRWGMGSGYLARVGQWIRESF</sequence>
<dbReference type="Proteomes" id="UP000541109">
    <property type="component" value="Unassembled WGS sequence"/>
</dbReference>
<evidence type="ECO:0000256" key="3">
    <source>
        <dbReference type="ARBA" id="ARBA00023136"/>
    </source>
</evidence>
<reference evidence="8 9" key="1">
    <citation type="submission" date="2020-07" db="EMBL/GenBank/DDBJ databases">
        <title>Stappia sp., F7233, whole genome shotgun sequencing project.</title>
        <authorList>
            <person name="Jiang S."/>
            <person name="Liu Z.W."/>
            <person name="Du Z.J."/>
        </authorList>
    </citation>
    <scope>NUCLEOTIDE SEQUENCE [LARGE SCALE GENOMIC DNA]</scope>
    <source>
        <strain evidence="8 9">F7233</strain>
    </source>
</reference>
<evidence type="ECO:0000313" key="8">
    <source>
        <dbReference type="EMBL" id="MBA5777802.1"/>
    </source>
</evidence>
<organism evidence="8 9">
    <name type="scientific">Stappia albiluteola</name>
    <dbReference type="NCBI Taxonomy" id="2758565"/>
    <lineage>
        <taxon>Bacteria</taxon>
        <taxon>Pseudomonadati</taxon>
        <taxon>Pseudomonadota</taxon>
        <taxon>Alphaproteobacteria</taxon>
        <taxon>Hyphomicrobiales</taxon>
        <taxon>Stappiaceae</taxon>
        <taxon>Stappia</taxon>
    </lineage>
</organism>
<keyword evidence="1 5" id="KW-1003">Cell membrane</keyword>
<dbReference type="InterPro" id="IPR003494">
    <property type="entry name" value="SHS2_FtsA"/>
</dbReference>
<feature type="domain" description="SHS2" evidence="7">
    <location>
        <begin position="24"/>
        <end position="220"/>
    </location>
</feature>
<dbReference type="PANTHER" id="PTHR32432:SF4">
    <property type="entry name" value="CELL DIVISION PROTEIN FTSA"/>
    <property type="match status" value="1"/>
</dbReference>
<evidence type="ECO:0000313" key="9">
    <source>
        <dbReference type="Proteomes" id="UP000541109"/>
    </source>
</evidence>
<dbReference type="RefSeq" id="WP_182165491.1">
    <property type="nucleotide sequence ID" value="NZ_JACFXV010000053.1"/>
</dbReference>
<dbReference type="EMBL" id="JACFXV010000053">
    <property type="protein sequence ID" value="MBA5777802.1"/>
    <property type="molecule type" value="Genomic_DNA"/>
</dbReference>
<dbReference type="SUPFAM" id="SSF53067">
    <property type="entry name" value="Actin-like ATPase domain"/>
    <property type="match status" value="2"/>
</dbReference>
<comment type="function">
    <text evidence="5 6">Cell division protein that is involved in the assembly of the Z ring. May serve as a membrane anchor for the Z ring.</text>
</comment>